<evidence type="ECO:0000256" key="1">
    <source>
        <dbReference type="SAM" id="Phobius"/>
    </source>
</evidence>
<keyword evidence="3" id="KW-1185">Reference proteome</keyword>
<dbReference type="Proteomes" id="UP000032431">
    <property type="component" value="Chromosome I"/>
</dbReference>
<dbReference type="AlphaFoldDB" id="A0A078KLJ6"/>
<dbReference type="PATRIC" id="fig|29343.3.peg.1578"/>
<dbReference type="GO" id="GO:0140359">
    <property type="term" value="F:ABC-type transporter activity"/>
    <property type="evidence" value="ECO:0007669"/>
    <property type="project" value="InterPro"/>
</dbReference>
<evidence type="ECO:0000313" key="3">
    <source>
        <dbReference type="Proteomes" id="UP000032431"/>
    </source>
</evidence>
<evidence type="ECO:0008006" key="4">
    <source>
        <dbReference type="Google" id="ProtNLM"/>
    </source>
</evidence>
<name>A0A078KLJ6_9FIRM</name>
<feature type="transmembrane region" description="Helical" evidence="1">
    <location>
        <begin position="255"/>
        <end position="275"/>
    </location>
</feature>
<proteinExistence type="predicted"/>
<dbReference type="STRING" id="29343.CCDG5_1496"/>
<reference evidence="3" key="1">
    <citation type="submission" date="2014-07" db="EMBL/GenBank/DDBJ databases">
        <authorList>
            <person name="Wibberg D."/>
        </authorList>
    </citation>
    <scope>NUCLEOTIDE SEQUENCE [LARGE SCALE GENOMIC DNA]</scope>
    <source>
        <strain evidence="3">DG5</strain>
    </source>
</reference>
<feature type="transmembrane region" description="Helical" evidence="1">
    <location>
        <begin position="220"/>
        <end position="243"/>
    </location>
</feature>
<keyword evidence="1" id="KW-0812">Transmembrane</keyword>
<accession>A0A078KLJ6</accession>
<dbReference type="Pfam" id="PF12679">
    <property type="entry name" value="ABC2_membrane_2"/>
    <property type="match status" value="1"/>
</dbReference>
<dbReference type="GO" id="GO:0005886">
    <property type="term" value="C:plasma membrane"/>
    <property type="evidence" value="ECO:0007669"/>
    <property type="project" value="UniProtKB-SubCell"/>
</dbReference>
<feature type="transmembrane region" description="Helical" evidence="1">
    <location>
        <begin position="170"/>
        <end position="200"/>
    </location>
</feature>
<dbReference type="OrthoDB" id="8613028at2"/>
<dbReference type="KEGG" id="ccel:CCDG5_1496"/>
<evidence type="ECO:0000313" key="2">
    <source>
        <dbReference type="EMBL" id="CDZ24606.1"/>
    </source>
</evidence>
<gene>
    <name evidence="2" type="ORF">CCDG5_1496</name>
</gene>
<keyword evidence="1" id="KW-0472">Membrane</keyword>
<dbReference type="PANTHER" id="PTHR37305">
    <property type="entry name" value="INTEGRAL MEMBRANE PROTEIN-RELATED"/>
    <property type="match status" value="1"/>
</dbReference>
<organism evidence="2 3">
    <name type="scientific">[Clostridium] cellulosi</name>
    <dbReference type="NCBI Taxonomy" id="29343"/>
    <lineage>
        <taxon>Bacteria</taxon>
        <taxon>Bacillati</taxon>
        <taxon>Bacillota</taxon>
        <taxon>Clostridia</taxon>
        <taxon>Eubacteriales</taxon>
        <taxon>Oscillospiraceae</taxon>
        <taxon>Oscillospiraceae incertae sedis</taxon>
    </lineage>
</organism>
<dbReference type="HOGENOM" id="CLU_050687_0_0_9"/>
<dbReference type="EMBL" id="LM995447">
    <property type="protein sequence ID" value="CDZ24606.1"/>
    <property type="molecule type" value="Genomic_DNA"/>
</dbReference>
<feature type="transmembrane region" description="Helical" evidence="1">
    <location>
        <begin position="306"/>
        <end position="328"/>
    </location>
</feature>
<protein>
    <recommendedName>
        <fullName evidence="4">ABC transporter permease</fullName>
    </recommendedName>
</protein>
<sequence length="334" mass="37465">MMGNFISLVSVENIKLWKRLSTKLMVLIMAVAIVGIWGLVKMAADLNQQFIDSKQASQSEKLDWKERLKKDNESIQAIIDSAEKSDRFRDKSTLDQNKRQLAENKYRIEHNLKPIENRNYDIWFDLSTMGIWQIVALFVIIATTALVAGEFSESTMKTMIPRPYARWQILTAKFIAVLIYTVVMTVIGYLVSLGAAAIFFGTSQFKDPVLLWLGGNIVEVSSVAAAFILTGLEFLSVLVYVIFTFALCAVARSRALATGLAIFLMFGGSLTQLIAQNFDWGKYIFFADTNFSSFTTFGSISYGLTLPFALVICAIYCIVFMFAGYFAFAKRDIA</sequence>
<dbReference type="PANTHER" id="PTHR37305:SF1">
    <property type="entry name" value="MEMBRANE PROTEIN"/>
    <property type="match status" value="1"/>
</dbReference>
<feature type="transmembrane region" description="Helical" evidence="1">
    <location>
        <begin position="130"/>
        <end position="149"/>
    </location>
</feature>
<keyword evidence="1" id="KW-1133">Transmembrane helix</keyword>
<feature type="transmembrane region" description="Helical" evidence="1">
    <location>
        <begin position="20"/>
        <end position="40"/>
    </location>
</feature>